<dbReference type="GO" id="GO:0004553">
    <property type="term" value="F:hydrolase activity, hydrolyzing O-glycosyl compounds"/>
    <property type="evidence" value="ECO:0007669"/>
    <property type="project" value="UniProtKB-ARBA"/>
</dbReference>
<dbReference type="PANTHER" id="PTHR31616:SF13">
    <property type="entry name" value="GLUCAN 1,4-ALPHA-GLUCOSIDASE"/>
    <property type="match status" value="1"/>
</dbReference>
<dbReference type="Gene3D" id="1.50.10.10">
    <property type="match status" value="1"/>
</dbReference>
<comment type="caution">
    <text evidence="2">The sequence shown here is derived from an EMBL/GenBank/DDBJ whole genome shotgun (WGS) entry which is preliminary data.</text>
</comment>
<evidence type="ECO:0000313" key="3">
    <source>
        <dbReference type="Proteomes" id="UP000034364"/>
    </source>
</evidence>
<dbReference type="Pfam" id="PF00723">
    <property type="entry name" value="Glyco_hydro_15"/>
    <property type="match status" value="2"/>
</dbReference>
<dbReference type="AlphaFoldDB" id="A0A0G1V0K4"/>
<dbReference type="InterPro" id="IPR011613">
    <property type="entry name" value="GH15-like"/>
</dbReference>
<gene>
    <name evidence="2" type="ORF">UX87_C0022G0005</name>
</gene>
<feature type="domain" description="GH15-like" evidence="1">
    <location>
        <begin position="285"/>
        <end position="590"/>
    </location>
</feature>
<name>A0A0G1V0K4_9BACT</name>
<dbReference type="InterPro" id="IPR008928">
    <property type="entry name" value="6-hairpin_glycosidase_sf"/>
</dbReference>
<dbReference type="SUPFAM" id="SSF48208">
    <property type="entry name" value="Six-hairpin glycosidases"/>
    <property type="match status" value="1"/>
</dbReference>
<reference evidence="2 3" key="1">
    <citation type="journal article" date="2015" name="Nature">
        <title>rRNA introns, odd ribosomes, and small enigmatic genomes across a large radiation of phyla.</title>
        <authorList>
            <person name="Brown C.T."/>
            <person name="Hug L.A."/>
            <person name="Thomas B.C."/>
            <person name="Sharon I."/>
            <person name="Castelle C.J."/>
            <person name="Singh A."/>
            <person name="Wilkins M.J."/>
            <person name="Williams K.H."/>
            <person name="Banfield J.F."/>
        </authorList>
    </citation>
    <scope>NUCLEOTIDE SEQUENCE [LARGE SCALE GENOMIC DNA]</scope>
</reference>
<evidence type="ECO:0000259" key="1">
    <source>
        <dbReference type="Pfam" id="PF00723"/>
    </source>
</evidence>
<keyword evidence="2" id="KW-0378">Hydrolase</keyword>
<sequence>MPKSLILSNGNLLVGYDAHAQVRDFYFPFVGLENQTAGRLSHLIGVWTDESFSWLSDPGWSISIFYRPDSLTSQVTATHPGLQIELSFTDVVYNEKDIFLREITVHNLSTYPRLVKIFFNAQFEIYESFRKDTAFYDPNSKVIVHYKGRRVFVINAVCENQSFDDFSTGLLNIENREGTYADAKDGFLSKNPIEHGPVDSVIAVSLNLDPQKTKTVHYWITVSKLMEEAYELNRYVLDRTPSHLIKTTHDYWFAWVNRGAWHFPRLSAEITNLFKRSLLLIRTHADNRGGIIASCDSDMLQYGRDNYSYVWPRDGAFSVMALDRAGEDEVTRRFFRFCDSVVSPPGYFLHKFRPDQSLGSSWHPWASRTDGQPQLPIQEDATALVLYSLWSHYNATRDLEFIESIYNSLIKKSAEFLVSYRDPATKLPLPSYDLWEQDYATHTYTASTVYAALIAAGKFADLLGKSKTSSKYTTAAAEIKQAIMDHMYDSSTGLFYRSVFLGSDNPPDKRADFSVPYGLFRFGILEPHSPHLTHNISYTLNKLGLNTPAGGVARYEGDWYYRSADEVPGNPWFITTLWLAQYYLTQVQKPQDLGMVERLLSWVADHASPAGILSEQLDPHTGAPLSAAPLIWSHAEFVYTILEYHSVLSRLQNL</sequence>
<dbReference type="PATRIC" id="fig|1618353.3.peg.738"/>
<dbReference type="Proteomes" id="UP000034364">
    <property type="component" value="Unassembled WGS sequence"/>
</dbReference>
<dbReference type="PANTHER" id="PTHR31616">
    <property type="entry name" value="TREHALASE"/>
    <property type="match status" value="1"/>
</dbReference>
<dbReference type="InterPro" id="IPR012341">
    <property type="entry name" value="6hp_glycosidase-like_sf"/>
</dbReference>
<dbReference type="EMBL" id="LCNV01000022">
    <property type="protein sequence ID" value="KKU63490.1"/>
    <property type="molecule type" value="Genomic_DNA"/>
</dbReference>
<organism evidence="2 3">
    <name type="scientific">Candidatus Amesbacteria bacterium GW2011_GWA1_47_16</name>
    <dbReference type="NCBI Taxonomy" id="1618353"/>
    <lineage>
        <taxon>Bacteria</taxon>
        <taxon>Candidatus Amesiibacteriota</taxon>
    </lineage>
</organism>
<accession>A0A0G1V0K4</accession>
<proteinExistence type="predicted"/>
<evidence type="ECO:0000313" key="2">
    <source>
        <dbReference type="EMBL" id="KKU63490.1"/>
    </source>
</evidence>
<feature type="domain" description="GH15-like" evidence="1">
    <location>
        <begin position="598"/>
        <end position="640"/>
    </location>
</feature>
<dbReference type="GO" id="GO:0005975">
    <property type="term" value="P:carbohydrate metabolic process"/>
    <property type="evidence" value="ECO:0007669"/>
    <property type="project" value="InterPro"/>
</dbReference>
<protein>
    <submittedName>
        <fullName evidence="2">Glycoside hydrolase</fullName>
    </submittedName>
</protein>